<evidence type="ECO:0000313" key="1">
    <source>
        <dbReference type="EMBL" id="ACV25241.1"/>
    </source>
</evidence>
<proteinExistence type="predicted"/>
<dbReference type="Proteomes" id="UP000001495">
    <property type="component" value="Chromosome"/>
</dbReference>
<reference evidence="1" key="1">
    <citation type="submission" date="2009-08" db="EMBL/GenBank/DDBJ databases">
        <title>Complete sequence of chromosome of Methanocaldococcus fervens AG86.</title>
        <authorList>
            <consortium name="US DOE Joint Genome Institute"/>
            <person name="Lucas S."/>
            <person name="Copeland A."/>
            <person name="Lapidus A."/>
            <person name="Glavina del Rio T."/>
            <person name="Tice H."/>
            <person name="Bruce D."/>
            <person name="Goodwin L."/>
            <person name="Pitluck S."/>
            <person name="Chertkov O."/>
            <person name="Detter J.C."/>
            <person name="Han C."/>
            <person name="Tapia R."/>
            <person name="Larimer F."/>
            <person name="Land M."/>
            <person name="Hauser L."/>
            <person name="Kyrpides N."/>
            <person name="Ovchinnikova G."/>
            <person name="Lupa-Sieprawska M."/>
            <person name="Whitman W.B."/>
        </authorList>
    </citation>
    <scope>NUCLEOTIDE SEQUENCE [LARGE SCALE GENOMIC DNA]</scope>
    <source>
        <strain evidence="1">AG86</strain>
    </source>
</reference>
<dbReference type="OrthoDB" id="19294at2157"/>
<dbReference type="AlphaFoldDB" id="C7P9K9"/>
<dbReference type="GeneID" id="8366143"/>
<keyword evidence="2" id="KW-1185">Reference proteome</keyword>
<accession>C7P9K9</accession>
<dbReference type="Pfam" id="PF09702">
    <property type="entry name" value="Cas_Csa5"/>
    <property type="match status" value="1"/>
</dbReference>
<name>C7P9K9_METFA</name>
<dbReference type="eggNOG" id="arCOG03823">
    <property type="taxonomic scope" value="Archaea"/>
</dbReference>
<dbReference type="NCBIfam" id="TIGR01878">
    <property type="entry name" value="cas_Csa5"/>
    <property type="match status" value="1"/>
</dbReference>
<evidence type="ECO:0000313" key="2">
    <source>
        <dbReference type="Proteomes" id="UP000001495"/>
    </source>
</evidence>
<dbReference type="STRING" id="573064.Mefer_1437"/>
<dbReference type="RefSeq" id="WP_015791974.1">
    <property type="nucleotide sequence ID" value="NC_013156.1"/>
</dbReference>
<dbReference type="InterPro" id="IPR010157">
    <property type="entry name" value="CRISPR-assoc_Cas5"/>
</dbReference>
<organism evidence="1 2">
    <name type="scientific">Methanocaldococcus fervens (strain DSM 4213 / JCM 15782 / AG86)</name>
    <name type="common">Methanococcus fervens</name>
    <dbReference type="NCBI Taxonomy" id="573064"/>
    <lineage>
        <taxon>Archaea</taxon>
        <taxon>Methanobacteriati</taxon>
        <taxon>Methanobacteriota</taxon>
        <taxon>Methanomada group</taxon>
        <taxon>Methanococci</taxon>
        <taxon>Methanococcales</taxon>
        <taxon>Methanocaldococcaceae</taxon>
        <taxon>Methanocaldococcus</taxon>
    </lineage>
</organism>
<dbReference type="KEGG" id="mfe:Mefer_1437"/>
<dbReference type="EMBL" id="CP001696">
    <property type="protein sequence ID" value="ACV25241.1"/>
    <property type="molecule type" value="Genomic_DNA"/>
</dbReference>
<dbReference type="Gene3D" id="1.20.120.1610">
    <property type="match status" value="2"/>
</dbReference>
<sequence length="116" mass="13349">MKFIEEFNGLIKMLRFFVRTKNFSYIDRIGNALTYEPVEVAIKDALRDFQSIHNSAKIEDGKKVIYDKETNKPIYLPSIPSSEEVEAFLKKAKEDISYARKLAIFALTIPQKGGEE</sequence>
<dbReference type="HOGENOM" id="CLU_2103631_0_0_2"/>
<gene>
    <name evidence="1" type="ordered locus">Mefer_1437</name>
</gene>
<protein>
    <submittedName>
        <fullName evidence="1">CRISPR-associated protein, Csa5 family</fullName>
    </submittedName>
</protein>